<dbReference type="InterPro" id="IPR036388">
    <property type="entry name" value="WH-like_DNA-bd_sf"/>
</dbReference>
<comment type="similarity">
    <text evidence="1">Belongs to the LysR transcriptional regulatory family.</text>
</comment>
<evidence type="ECO:0000313" key="7">
    <source>
        <dbReference type="EMBL" id="TQM44928.1"/>
    </source>
</evidence>
<evidence type="ECO:0000259" key="6">
    <source>
        <dbReference type="PROSITE" id="PS50931"/>
    </source>
</evidence>
<keyword evidence="4" id="KW-0804">Transcription</keyword>
<dbReference type="FunFam" id="1.10.10.10:FF:000001">
    <property type="entry name" value="LysR family transcriptional regulator"/>
    <property type="match status" value="1"/>
</dbReference>
<evidence type="ECO:0000256" key="5">
    <source>
        <dbReference type="SAM" id="MobiDB-lite"/>
    </source>
</evidence>
<evidence type="ECO:0000256" key="1">
    <source>
        <dbReference type="ARBA" id="ARBA00009437"/>
    </source>
</evidence>
<protein>
    <submittedName>
        <fullName evidence="7">DNA-binding transcriptional LysR family regulator</fullName>
    </submittedName>
</protein>
<keyword evidence="8" id="KW-1185">Reference proteome</keyword>
<dbReference type="OrthoDB" id="3181812at2"/>
<dbReference type="PANTHER" id="PTHR30419:SF8">
    <property type="entry name" value="NITROGEN ASSIMILATION TRANSCRIPTIONAL ACTIVATOR-RELATED"/>
    <property type="match status" value="1"/>
</dbReference>
<dbReference type="Pfam" id="PF00126">
    <property type="entry name" value="HTH_1"/>
    <property type="match status" value="1"/>
</dbReference>
<accession>A0A543GFS0</accession>
<keyword evidence="3 7" id="KW-0238">DNA-binding</keyword>
<dbReference type="Pfam" id="PF03466">
    <property type="entry name" value="LysR_substrate"/>
    <property type="match status" value="1"/>
</dbReference>
<dbReference type="InterPro" id="IPR000847">
    <property type="entry name" value="LysR_HTH_N"/>
</dbReference>
<keyword evidence="2" id="KW-0805">Transcription regulation</keyword>
<dbReference type="InterPro" id="IPR036390">
    <property type="entry name" value="WH_DNA-bd_sf"/>
</dbReference>
<evidence type="ECO:0000256" key="2">
    <source>
        <dbReference type="ARBA" id="ARBA00023015"/>
    </source>
</evidence>
<evidence type="ECO:0000256" key="4">
    <source>
        <dbReference type="ARBA" id="ARBA00023163"/>
    </source>
</evidence>
<gene>
    <name evidence="7" type="ORF">FB388_2316</name>
</gene>
<evidence type="ECO:0000256" key="3">
    <source>
        <dbReference type="ARBA" id="ARBA00023125"/>
    </source>
</evidence>
<dbReference type="CDD" id="cd05466">
    <property type="entry name" value="PBP2_LTTR_substrate"/>
    <property type="match status" value="1"/>
</dbReference>
<evidence type="ECO:0000313" key="8">
    <source>
        <dbReference type="Proteomes" id="UP000319818"/>
    </source>
</evidence>
<dbReference type="PRINTS" id="PR00039">
    <property type="entry name" value="HTHLYSR"/>
</dbReference>
<dbReference type="GO" id="GO:0003700">
    <property type="term" value="F:DNA-binding transcription factor activity"/>
    <property type="evidence" value="ECO:0007669"/>
    <property type="project" value="InterPro"/>
</dbReference>
<dbReference type="PANTHER" id="PTHR30419">
    <property type="entry name" value="HTH-TYPE TRANSCRIPTIONAL REGULATOR YBHD"/>
    <property type="match status" value="1"/>
</dbReference>
<dbReference type="SUPFAM" id="SSF53850">
    <property type="entry name" value="Periplasmic binding protein-like II"/>
    <property type="match status" value="1"/>
</dbReference>
<dbReference type="InterPro" id="IPR005119">
    <property type="entry name" value="LysR_subst-bd"/>
</dbReference>
<dbReference type="Proteomes" id="UP000319818">
    <property type="component" value="Unassembled WGS sequence"/>
</dbReference>
<dbReference type="PROSITE" id="PS50931">
    <property type="entry name" value="HTH_LYSR"/>
    <property type="match status" value="1"/>
</dbReference>
<comment type="caution">
    <text evidence="7">The sequence shown here is derived from an EMBL/GenBank/DDBJ whole genome shotgun (WGS) entry which is preliminary data.</text>
</comment>
<dbReference type="Gene3D" id="1.10.10.10">
    <property type="entry name" value="Winged helix-like DNA-binding domain superfamily/Winged helix DNA-binding domain"/>
    <property type="match status" value="1"/>
</dbReference>
<dbReference type="EMBL" id="VFPH01000001">
    <property type="protein sequence ID" value="TQM44928.1"/>
    <property type="molecule type" value="Genomic_DNA"/>
</dbReference>
<dbReference type="RefSeq" id="WP_142100137.1">
    <property type="nucleotide sequence ID" value="NZ_VFPH01000001.1"/>
</dbReference>
<sequence length="318" mass="34101">MELHQLRYFVAVAREGSMTQAAASLFLAQPTLSIQIRKLEQEVGAKLFERLARRVVLTAAGEAFLEHAERALDEMARGRERVEAVVGLREGRVSVGVLPSVGAYLLPAVLAAFRAEHPKVAVRIVEHDVPRDFEQLVHSGELDMAVTRMPATLAGLGSRTLVREPVVALLPPGHGLRGRADVALSELADEEFVCMRSGYGLRELADQLCDGAGFTPRVVLETGQLSIVHGMVRSGVGVALLPRLAATGAEHVVPVSDEQARRELGVVWRRSALDSPPVAAFLDRLLAAVERAGETAGEPAVRRRGTRPTGCEAGAAAE</sequence>
<dbReference type="Gene3D" id="3.40.190.290">
    <property type="match status" value="1"/>
</dbReference>
<dbReference type="AlphaFoldDB" id="A0A543GFS0"/>
<dbReference type="SUPFAM" id="SSF46785">
    <property type="entry name" value="Winged helix' DNA-binding domain"/>
    <property type="match status" value="1"/>
</dbReference>
<proteinExistence type="inferred from homology"/>
<organism evidence="7 8">
    <name type="scientific">Pseudonocardia cypriaca</name>
    <dbReference type="NCBI Taxonomy" id="882449"/>
    <lineage>
        <taxon>Bacteria</taxon>
        <taxon>Bacillati</taxon>
        <taxon>Actinomycetota</taxon>
        <taxon>Actinomycetes</taxon>
        <taxon>Pseudonocardiales</taxon>
        <taxon>Pseudonocardiaceae</taxon>
        <taxon>Pseudonocardia</taxon>
    </lineage>
</organism>
<dbReference type="GO" id="GO:0003677">
    <property type="term" value="F:DNA binding"/>
    <property type="evidence" value="ECO:0007669"/>
    <property type="project" value="UniProtKB-KW"/>
</dbReference>
<dbReference type="InterPro" id="IPR050950">
    <property type="entry name" value="HTH-type_LysR_regulators"/>
</dbReference>
<dbReference type="GO" id="GO:0005829">
    <property type="term" value="C:cytosol"/>
    <property type="evidence" value="ECO:0007669"/>
    <property type="project" value="TreeGrafter"/>
</dbReference>
<name>A0A543GFS0_9PSEU</name>
<feature type="domain" description="HTH lysR-type" evidence="6">
    <location>
        <begin position="1"/>
        <end position="58"/>
    </location>
</feature>
<reference evidence="7 8" key="1">
    <citation type="submission" date="2019-06" db="EMBL/GenBank/DDBJ databases">
        <title>Sequencing the genomes of 1000 actinobacteria strains.</title>
        <authorList>
            <person name="Klenk H.-P."/>
        </authorList>
    </citation>
    <scope>NUCLEOTIDE SEQUENCE [LARGE SCALE GENOMIC DNA]</scope>
    <source>
        <strain evidence="7 8">DSM 45511</strain>
    </source>
</reference>
<feature type="region of interest" description="Disordered" evidence="5">
    <location>
        <begin position="294"/>
        <end position="318"/>
    </location>
</feature>